<keyword evidence="2" id="KW-1185">Reference proteome</keyword>
<dbReference type="KEGG" id="vg:55006905"/>
<gene>
    <name evidence="1" type="primary">60</name>
    <name evidence="1" type="ORF">PBI_YANG_60</name>
</gene>
<dbReference type="RefSeq" id="YP_009815678.1">
    <property type="nucleotide sequence ID" value="NC_048097.1"/>
</dbReference>
<proteinExistence type="predicted"/>
<organism evidence="1 2">
    <name type="scientific">Arthrobacter phage Yang</name>
    <dbReference type="NCBI Taxonomy" id="2419970"/>
    <lineage>
        <taxon>Viruses</taxon>
        <taxon>Duplodnaviria</taxon>
        <taxon>Heunggongvirae</taxon>
        <taxon>Uroviricota</taxon>
        <taxon>Caudoviricetes</taxon>
        <taxon>Casidaviridae</taxon>
        <taxon>Yangvirus</taxon>
        <taxon>Yangvirus yang</taxon>
        <taxon>Arthobacter virus Yang</taxon>
    </lineage>
</organism>
<dbReference type="EMBL" id="MH834629">
    <property type="protein sequence ID" value="AYN59145.1"/>
    <property type="molecule type" value="Genomic_DNA"/>
</dbReference>
<reference evidence="2" key="1">
    <citation type="submission" date="2018-09" db="EMBL/GenBank/DDBJ databases">
        <authorList>
            <person name="Rimple P.A."/>
            <person name="Stoner T.H."/>
            <person name="Garlena R.A."/>
            <person name="Russell D.A."/>
            <person name="Pope W.H."/>
            <person name="Jacobs-Sera D."/>
            <person name="Hatfull G.F."/>
        </authorList>
    </citation>
    <scope>NUCLEOTIDE SEQUENCE [LARGE SCALE GENOMIC DNA]</scope>
</reference>
<dbReference type="GeneID" id="55006905"/>
<name>A0A3G2KJF0_9CAUD</name>
<sequence>MNTAANLTLAETLNTARLQANASGDTEGAIYASIAETLQAVLALLVVDSVEATYQAILDGNTVRQALALGL</sequence>
<protein>
    <submittedName>
        <fullName evidence="1">Uncharacterized protein</fullName>
    </submittedName>
</protein>
<evidence type="ECO:0000313" key="2">
    <source>
        <dbReference type="Proteomes" id="UP000273593"/>
    </source>
</evidence>
<accession>A0A3G2KJF0</accession>
<dbReference type="Proteomes" id="UP000273593">
    <property type="component" value="Segment"/>
</dbReference>
<evidence type="ECO:0000313" key="1">
    <source>
        <dbReference type="EMBL" id="AYN59145.1"/>
    </source>
</evidence>